<protein>
    <recommendedName>
        <fullName evidence="4">PNPLA domain-containing protein</fullName>
    </recommendedName>
</protein>
<dbReference type="InterPro" id="IPR016035">
    <property type="entry name" value="Acyl_Trfase/lysoPLipase"/>
</dbReference>
<evidence type="ECO:0000256" key="1">
    <source>
        <dbReference type="SAM" id="MobiDB-lite"/>
    </source>
</evidence>
<feature type="compositionally biased region" description="Polar residues" evidence="1">
    <location>
        <begin position="88"/>
        <end position="99"/>
    </location>
</feature>
<dbReference type="RefSeq" id="WP_409929784.1">
    <property type="nucleotide sequence ID" value="NZ_CAKMTQ010000001.1"/>
</dbReference>
<dbReference type="Gene3D" id="3.40.1090.10">
    <property type="entry name" value="Cytosolic phospholipase A2 catalytic domain"/>
    <property type="match status" value="1"/>
</dbReference>
<proteinExistence type="predicted"/>
<evidence type="ECO:0008006" key="4">
    <source>
        <dbReference type="Google" id="ProtNLM"/>
    </source>
</evidence>
<evidence type="ECO:0000313" key="2">
    <source>
        <dbReference type="EMBL" id="CAH1520678.1"/>
    </source>
</evidence>
<accession>A0AAU9PYG9</accession>
<dbReference type="AlphaFoldDB" id="A0AAU9PYG9"/>
<dbReference type="SUPFAM" id="SSF52151">
    <property type="entry name" value="FabD/lysophospholipase-like"/>
    <property type="match status" value="1"/>
</dbReference>
<reference evidence="2" key="1">
    <citation type="submission" date="2022-01" db="EMBL/GenBank/DDBJ databases">
        <authorList>
            <person name="Lagorce A."/>
        </authorList>
    </citation>
    <scope>NUCLEOTIDE SEQUENCE</scope>
    <source>
        <strain evidence="2">Th15_F1_D04</strain>
    </source>
</reference>
<gene>
    <name evidence="2" type="ORF">THF1D04_10359</name>
</gene>
<dbReference type="EMBL" id="CAKMTQ010000001">
    <property type="protein sequence ID" value="CAH1520678.1"/>
    <property type="molecule type" value="Genomic_DNA"/>
</dbReference>
<dbReference type="Proteomes" id="UP001295420">
    <property type="component" value="Unassembled WGS sequence"/>
</dbReference>
<organism evidence="2 3">
    <name type="scientific">Vibrio owensii</name>
    <dbReference type="NCBI Taxonomy" id="696485"/>
    <lineage>
        <taxon>Bacteria</taxon>
        <taxon>Pseudomonadati</taxon>
        <taxon>Pseudomonadota</taxon>
        <taxon>Gammaproteobacteria</taxon>
        <taxon>Vibrionales</taxon>
        <taxon>Vibrionaceae</taxon>
        <taxon>Vibrio</taxon>
    </lineage>
</organism>
<comment type="caution">
    <text evidence="2">The sequence shown here is derived from an EMBL/GenBank/DDBJ whole genome shotgun (WGS) entry which is preliminary data.</text>
</comment>
<name>A0AAU9PYG9_9VIBR</name>
<evidence type="ECO:0000313" key="3">
    <source>
        <dbReference type="Proteomes" id="UP001295420"/>
    </source>
</evidence>
<feature type="region of interest" description="Disordered" evidence="1">
    <location>
        <begin position="75"/>
        <end position="105"/>
    </location>
</feature>
<sequence>MGNRYIISSKHHDNFMLRQQHVDKIALVTEGGGQRGIFTAGVLDAFLHADFNPFDLLMVLLLALSTSPRISVGIKGMPTKSSQKQHDALSSLSSRNTCSMVKGLT</sequence>